<dbReference type="EMBL" id="MFLE01000014">
    <property type="protein sequence ID" value="OGG61900.1"/>
    <property type="molecule type" value="Genomic_DNA"/>
</dbReference>
<evidence type="ECO:0008006" key="3">
    <source>
        <dbReference type="Google" id="ProtNLM"/>
    </source>
</evidence>
<sequence length="80" mass="9463">MAVNIQVEKHSGESTANILRRFSKRAKQSGIVQRMRGIRYYVREKSENVNRFSKLRKIARTEQFEKDYKLGKVDKGFVKK</sequence>
<protein>
    <recommendedName>
        <fullName evidence="3">30S ribosomal protein S21</fullName>
    </recommendedName>
</protein>
<accession>A0A1F6DKS1</accession>
<dbReference type="Proteomes" id="UP000176511">
    <property type="component" value="Unassembled WGS sequence"/>
</dbReference>
<gene>
    <name evidence="1" type="ORF">A3C87_00700</name>
</gene>
<comment type="caution">
    <text evidence="1">The sequence shown here is derived from an EMBL/GenBank/DDBJ whole genome shotgun (WGS) entry which is preliminary data.</text>
</comment>
<name>A0A1F6DKS1_9BACT</name>
<dbReference type="AlphaFoldDB" id="A0A1F6DKS1"/>
<evidence type="ECO:0000313" key="2">
    <source>
        <dbReference type="Proteomes" id="UP000176511"/>
    </source>
</evidence>
<evidence type="ECO:0000313" key="1">
    <source>
        <dbReference type="EMBL" id="OGG61900.1"/>
    </source>
</evidence>
<proteinExistence type="predicted"/>
<reference evidence="1 2" key="1">
    <citation type="journal article" date="2016" name="Nat. Commun.">
        <title>Thousands of microbial genomes shed light on interconnected biogeochemical processes in an aquifer system.</title>
        <authorList>
            <person name="Anantharaman K."/>
            <person name="Brown C.T."/>
            <person name="Hug L.A."/>
            <person name="Sharon I."/>
            <person name="Castelle C.J."/>
            <person name="Probst A.J."/>
            <person name="Thomas B.C."/>
            <person name="Singh A."/>
            <person name="Wilkins M.J."/>
            <person name="Karaoz U."/>
            <person name="Brodie E.L."/>
            <person name="Williams K.H."/>
            <person name="Hubbard S.S."/>
            <person name="Banfield J.F."/>
        </authorList>
    </citation>
    <scope>NUCLEOTIDE SEQUENCE [LARGE SCALE GENOMIC DNA]</scope>
</reference>
<organism evidence="1 2">
    <name type="scientific">Candidatus Kaiserbacteria bacterium RIFCSPHIGHO2_02_FULL_49_34</name>
    <dbReference type="NCBI Taxonomy" id="1798491"/>
    <lineage>
        <taxon>Bacteria</taxon>
        <taxon>Candidatus Kaiseribacteriota</taxon>
    </lineage>
</organism>
<dbReference type="STRING" id="1798491.A3C87_00700"/>